<dbReference type="AlphaFoldDB" id="A0A8S1NNW0"/>
<keyword evidence="4" id="KW-1185">Reference proteome</keyword>
<keyword evidence="2" id="KW-0812">Transmembrane</keyword>
<feature type="compositionally biased region" description="Basic and acidic residues" evidence="1">
    <location>
        <begin position="153"/>
        <end position="172"/>
    </location>
</feature>
<evidence type="ECO:0000313" key="4">
    <source>
        <dbReference type="Proteomes" id="UP000692954"/>
    </source>
</evidence>
<dbReference type="OrthoDB" id="308966at2759"/>
<feature type="transmembrane region" description="Helical" evidence="2">
    <location>
        <begin position="50"/>
        <end position="68"/>
    </location>
</feature>
<feature type="compositionally biased region" description="Basic residues" evidence="1">
    <location>
        <begin position="173"/>
        <end position="182"/>
    </location>
</feature>
<keyword evidence="2" id="KW-0472">Membrane</keyword>
<evidence type="ECO:0000313" key="3">
    <source>
        <dbReference type="EMBL" id="CAD8093049.1"/>
    </source>
</evidence>
<feature type="transmembrane region" description="Helical" evidence="2">
    <location>
        <begin position="108"/>
        <end position="124"/>
    </location>
</feature>
<protein>
    <recommendedName>
        <fullName evidence="5">Transmembrane protein</fullName>
    </recommendedName>
</protein>
<dbReference type="EMBL" id="CAJJDN010000060">
    <property type="protein sequence ID" value="CAD8093049.1"/>
    <property type="molecule type" value="Genomic_DNA"/>
</dbReference>
<reference evidence="3" key="1">
    <citation type="submission" date="2021-01" db="EMBL/GenBank/DDBJ databases">
        <authorList>
            <consortium name="Genoscope - CEA"/>
            <person name="William W."/>
        </authorList>
    </citation>
    <scope>NUCLEOTIDE SEQUENCE</scope>
</reference>
<evidence type="ECO:0000256" key="1">
    <source>
        <dbReference type="SAM" id="MobiDB-lite"/>
    </source>
</evidence>
<feature type="compositionally biased region" description="Polar residues" evidence="1">
    <location>
        <begin position="139"/>
        <end position="152"/>
    </location>
</feature>
<dbReference type="Proteomes" id="UP000692954">
    <property type="component" value="Unassembled WGS sequence"/>
</dbReference>
<comment type="caution">
    <text evidence="3">The sequence shown here is derived from an EMBL/GenBank/DDBJ whole genome shotgun (WGS) entry which is preliminary data.</text>
</comment>
<keyword evidence="2" id="KW-1133">Transmembrane helix</keyword>
<proteinExistence type="predicted"/>
<name>A0A8S1NNW0_9CILI</name>
<feature type="transmembrane region" description="Helical" evidence="2">
    <location>
        <begin position="80"/>
        <end position="102"/>
    </location>
</feature>
<feature type="region of interest" description="Disordered" evidence="1">
    <location>
        <begin position="128"/>
        <end position="182"/>
    </location>
</feature>
<gene>
    <name evidence="3" type="ORF">PSON_ATCC_30995.1.T0600069</name>
</gene>
<evidence type="ECO:0000256" key="2">
    <source>
        <dbReference type="SAM" id="Phobius"/>
    </source>
</evidence>
<organism evidence="3 4">
    <name type="scientific">Paramecium sonneborni</name>
    <dbReference type="NCBI Taxonomy" id="65129"/>
    <lineage>
        <taxon>Eukaryota</taxon>
        <taxon>Sar</taxon>
        <taxon>Alveolata</taxon>
        <taxon>Ciliophora</taxon>
        <taxon>Intramacronucleata</taxon>
        <taxon>Oligohymenophorea</taxon>
        <taxon>Peniculida</taxon>
        <taxon>Parameciidae</taxon>
        <taxon>Paramecium</taxon>
    </lineage>
</organism>
<accession>A0A8S1NNW0</accession>
<evidence type="ECO:0008006" key="5">
    <source>
        <dbReference type="Google" id="ProtNLM"/>
    </source>
</evidence>
<feature type="transmembrane region" description="Helical" evidence="2">
    <location>
        <begin position="7"/>
        <end position="26"/>
    </location>
</feature>
<sequence>MLNNIGYLAYISTVGILLLLSPSYFIKKVDNEQEQSFINTQLSVLLQTELGLRMCGLYHLILLAAQILKQEKVKLICLNVYALFLISLIGGLCFDGVGQIQSERLERFGFQAGIFSFILFNNWPNNQQKQESKKDSKVIQEQSETSQTIQKSEQNRVKEKSSEDNTGKEIKQSKKKGKAKNE</sequence>